<dbReference type="AlphaFoldDB" id="A0A139WF64"/>
<evidence type="ECO:0000313" key="10">
    <source>
        <dbReference type="EMBL" id="KYB26572.1"/>
    </source>
</evidence>
<dbReference type="InterPro" id="IPR020456">
    <property type="entry name" value="Acylphosphatase"/>
</dbReference>
<dbReference type="Pfam" id="PF00708">
    <property type="entry name" value="Acylphosphatase"/>
    <property type="match status" value="1"/>
</dbReference>
<dbReference type="STRING" id="7070.A0A139WF64"/>
<dbReference type="PROSITE" id="PS51160">
    <property type="entry name" value="ACYLPHOSPHATASE_3"/>
    <property type="match status" value="1"/>
</dbReference>
<feature type="domain" description="Acylphosphatase-like" evidence="9">
    <location>
        <begin position="28"/>
        <end position="118"/>
    </location>
</feature>
<name>A0A139WF64_TRICA</name>
<proteinExistence type="inferred from homology"/>
<dbReference type="PROSITE" id="PS00150">
    <property type="entry name" value="ACYLPHOSPHATASE_1"/>
    <property type="match status" value="1"/>
</dbReference>
<dbReference type="EMBL" id="KQ971354">
    <property type="protein sequence ID" value="KYB26572.1"/>
    <property type="molecule type" value="Genomic_DNA"/>
</dbReference>
<dbReference type="PANTHER" id="PTHR10029">
    <property type="entry name" value="ACYLPHOSPHATASE"/>
    <property type="match status" value="1"/>
</dbReference>
<dbReference type="InterPro" id="IPR017968">
    <property type="entry name" value="Acylphosphatase_CS"/>
</dbReference>
<evidence type="ECO:0000256" key="5">
    <source>
        <dbReference type="PROSITE-ProRule" id="PRU00520"/>
    </source>
</evidence>
<keyword evidence="8" id="KW-0732">Signal</keyword>
<comment type="catalytic activity">
    <reaction evidence="4 5 6">
        <text>an acyl phosphate + H2O = a carboxylate + phosphate + H(+)</text>
        <dbReference type="Rhea" id="RHEA:14965"/>
        <dbReference type="ChEBI" id="CHEBI:15377"/>
        <dbReference type="ChEBI" id="CHEBI:15378"/>
        <dbReference type="ChEBI" id="CHEBI:29067"/>
        <dbReference type="ChEBI" id="CHEBI:43474"/>
        <dbReference type="ChEBI" id="CHEBI:59918"/>
        <dbReference type="EC" id="3.6.1.7"/>
    </reaction>
</comment>
<dbReference type="FunCoup" id="A0A139WF64">
    <property type="interactions" value="29"/>
</dbReference>
<dbReference type="Gene3D" id="3.30.70.100">
    <property type="match status" value="1"/>
</dbReference>
<evidence type="ECO:0000313" key="11">
    <source>
        <dbReference type="Proteomes" id="UP000007266"/>
    </source>
</evidence>
<protein>
    <recommendedName>
        <fullName evidence="2 5">Acylphosphatase</fullName>
        <ecNumber evidence="2 5">3.6.1.7</ecNumber>
    </recommendedName>
</protein>
<dbReference type="KEGG" id="tca:103313820"/>
<feature type="signal peptide" evidence="8">
    <location>
        <begin position="1"/>
        <end position="22"/>
    </location>
</feature>
<dbReference type="SUPFAM" id="SSF54975">
    <property type="entry name" value="Acylphosphatase/BLUF domain-like"/>
    <property type="match status" value="1"/>
</dbReference>
<reference evidence="10 11" key="1">
    <citation type="journal article" date="2008" name="Nature">
        <title>The genome of the model beetle and pest Tribolium castaneum.</title>
        <authorList>
            <consortium name="Tribolium Genome Sequencing Consortium"/>
            <person name="Richards S."/>
            <person name="Gibbs R.A."/>
            <person name="Weinstock G.M."/>
            <person name="Brown S.J."/>
            <person name="Denell R."/>
            <person name="Beeman R.W."/>
            <person name="Gibbs R."/>
            <person name="Beeman R.W."/>
            <person name="Brown S.J."/>
            <person name="Bucher G."/>
            <person name="Friedrich M."/>
            <person name="Grimmelikhuijzen C.J."/>
            <person name="Klingler M."/>
            <person name="Lorenzen M."/>
            <person name="Richards S."/>
            <person name="Roth S."/>
            <person name="Schroder R."/>
            <person name="Tautz D."/>
            <person name="Zdobnov E.M."/>
            <person name="Muzny D."/>
            <person name="Gibbs R.A."/>
            <person name="Weinstock G.M."/>
            <person name="Attaway T."/>
            <person name="Bell S."/>
            <person name="Buhay C.J."/>
            <person name="Chandrabose M.N."/>
            <person name="Chavez D."/>
            <person name="Clerk-Blankenburg K.P."/>
            <person name="Cree A."/>
            <person name="Dao M."/>
            <person name="Davis C."/>
            <person name="Chacko J."/>
            <person name="Dinh H."/>
            <person name="Dugan-Rocha S."/>
            <person name="Fowler G."/>
            <person name="Garner T.T."/>
            <person name="Garnes J."/>
            <person name="Gnirke A."/>
            <person name="Hawes A."/>
            <person name="Hernandez J."/>
            <person name="Hines S."/>
            <person name="Holder M."/>
            <person name="Hume J."/>
            <person name="Jhangiani S.N."/>
            <person name="Joshi V."/>
            <person name="Khan Z.M."/>
            <person name="Jackson L."/>
            <person name="Kovar C."/>
            <person name="Kowis A."/>
            <person name="Lee S."/>
            <person name="Lewis L.R."/>
            <person name="Margolis J."/>
            <person name="Morgan M."/>
            <person name="Nazareth L.V."/>
            <person name="Nguyen N."/>
            <person name="Okwuonu G."/>
            <person name="Parker D."/>
            <person name="Richards S."/>
            <person name="Ruiz S.J."/>
            <person name="Santibanez J."/>
            <person name="Savard J."/>
            <person name="Scherer S.E."/>
            <person name="Schneider B."/>
            <person name="Sodergren E."/>
            <person name="Tautz D."/>
            <person name="Vattahil S."/>
            <person name="Villasana D."/>
            <person name="White C.S."/>
            <person name="Wright R."/>
            <person name="Park Y."/>
            <person name="Beeman R.W."/>
            <person name="Lord J."/>
            <person name="Oppert B."/>
            <person name="Lorenzen M."/>
            <person name="Brown S."/>
            <person name="Wang L."/>
            <person name="Savard J."/>
            <person name="Tautz D."/>
            <person name="Richards S."/>
            <person name="Weinstock G."/>
            <person name="Gibbs R.A."/>
            <person name="Liu Y."/>
            <person name="Worley K."/>
            <person name="Weinstock G."/>
            <person name="Elsik C.G."/>
            <person name="Reese J.T."/>
            <person name="Elhaik E."/>
            <person name="Landan G."/>
            <person name="Graur D."/>
            <person name="Arensburger P."/>
            <person name="Atkinson P."/>
            <person name="Beeman R.W."/>
            <person name="Beidler J."/>
            <person name="Brown S.J."/>
            <person name="Demuth J.P."/>
            <person name="Drury D.W."/>
            <person name="Du Y.Z."/>
            <person name="Fujiwara H."/>
            <person name="Lorenzen M."/>
            <person name="Maselli V."/>
            <person name="Osanai M."/>
            <person name="Park Y."/>
            <person name="Robertson H.M."/>
            <person name="Tu Z."/>
            <person name="Wang J.J."/>
            <person name="Wang S."/>
            <person name="Richards S."/>
            <person name="Song H."/>
            <person name="Zhang L."/>
            <person name="Sodergren E."/>
            <person name="Werner D."/>
            <person name="Stanke M."/>
            <person name="Morgenstern B."/>
            <person name="Solovyev V."/>
            <person name="Kosarev P."/>
            <person name="Brown G."/>
            <person name="Chen H.C."/>
            <person name="Ermolaeva O."/>
            <person name="Hlavina W."/>
            <person name="Kapustin Y."/>
            <person name="Kiryutin B."/>
            <person name="Kitts P."/>
            <person name="Maglott D."/>
            <person name="Pruitt K."/>
            <person name="Sapojnikov V."/>
            <person name="Souvorov A."/>
            <person name="Mackey A.J."/>
            <person name="Waterhouse R.M."/>
            <person name="Wyder S."/>
            <person name="Zdobnov E.M."/>
            <person name="Zdobnov E.M."/>
            <person name="Wyder S."/>
            <person name="Kriventseva E.V."/>
            <person name="Kadowaki T."/>
            <person name="Bork P."/>
            <person name="Aranda M."/>
            <person name="Bao R."/>
            <person name="Beermann A."/>
            <person name="Berns N."/>
            <person name="Bolognesi R."/>
            <person name="Bonneton F."/>
            <person name="Bopp D."/>
            <person name="Brown S.J."/>
            <person name="Bucher G."/>
            <person name="Butts T."/>
            <person name="Chaumot A."/>
            <person name="Denell R.E."/>
            <person name="Ferrier D.E."/>
            <person name="Friedrich M."/>
            <person name="Gordon C.M."/>
            <person name="Jindra M."/>
            <person name="Klingler M."/>
            <person name="Lan Q."/>
            <person name="Lattorff H.M."/>
            <person name="Laudet V."/>
            <person name="von Levetsow C."/>
            <person name="Liu Z."/>
            <person name="Lutz R."/>
            <person name="Lynch J.A."/>
            <person name="da Fonseca R.N."/>
            <person name="Posnien N."/>
            <person name="Reuter R."/>
            <person name="Roth S."/>
            <person name="Savard J."/>
            <person name="Schinko J.B."/>
            <person name="Schmitt C."/>
            <person name="Schoppmeier M."/>
            <person name="Schroder R."/>
            <person name="Shippy T.D."/>
            <person name="Simonnet F."/>
            <person name="Marques-Souza H."/>
            <person name="Tautz D."/>
            <person name="Tomoyasu Y."/>
            <person name="Trauner J."/>
            <person name="Van der Zee M."/>
            <person name="Vervoort M."/>
            <person name="Wittkopp N."/>
            <person name="Wimmer E.A."/>
            <person name="Yang X."/>
            <person name="Jones A.K."/>
            <person name="Sattelle D.B."/>
            <person name="Ebert P.R."/>
            <person name="Nelson D."/>
            <person name="Scott J.G."/>
            <person name="Beeman R.W."/>
            <person name="Muthukrishnan S."/>
            <person name="Kramer K.J."/>
            <person name="Arakane Y."/>
            <person name="Beeman R.W."/>
            <person name="Zhu Q."/>
            <person name="Hogenkamp D."/>
            <person name="Dixit R."/>
            <person name="Oppert B."/>
            <person name="Jiang H."/>
            <person name="Zou Z."/>
            <person name="Marshall J."/>
            <person name="Elpidina E."/>
            <person name="Vinokurov K."/>
            <person name="Oppert C."/>
            <person name="Zou Z."/>
            <person name="Evans J."/>
            <person name="Lu Z."/>
            <person name="Zhao P."/>
            <person name="Sumathipala N."/>
            <person name="Altincicek B."/>
            <person name="Vilcinskas A."/>
            <person name="Williams M."/>
            <person name="Hultmark D."/>
            <person name="Hetru C."/>
            <person name="Jiang H."/>
            <person name="Grimmelikhuijzen C.J."/>
            <person name="Hauser F."/>
            <person name="Cazzamali G."/>
            <person name="Williamson M."/>
            <person name="Park Y."/>
            <person name="Li B."/>
            <person name="Tanaka Y."/>
            <person name="Predel R."/>
            <person name="Neupert S."/>
            <person name="Schachtner J."/>
            <person name="Verleyen P."/>
            <person name="Raible F."/>
            <person name="Bork P."/>
            <person name="Friedrich M."/>
            <person name="Walden K.K."/>
            <person name="Robertson H.M."/>
            <person name="Angeli S."/>
            <person name="Foret S."/>
            <person name="Bucher G."/>
            <person name="Schuetz S."/>
            <person name="Maleszka R."/>
            <person name="Wimmer E.A."/>
            <person name="Beeman R.W."/>
            <person name="Lorenzen M."/>
            <person name="Tomoyasu Y."/>
            <person name="Miller S.C."/>
            <person name="Grossmann D."/>
            <person name="Bucher G."/>
        </authorList>
    </citation>
    <scope>NUCLEOTIDE SEQUENCE [LARGE SCALE GENOMIC DNA]</scope>
    <source>
        <strain evidence="10 11">Georgia GA2</strain>
    </source>
</reference>
<keyword evidence="11" id="KW-1185">Reference proteome</keyword>
<sequence length="118" mass="13636">MFIYFPFRFSSLLLVLFTLSMGSLKLLSTEFEVYGIVQGVFFRKYTQQEATRLGLKGWCMNTQAGTVKGVLEGDANKVADMKTWLQTKGSPQSRIDKTEFKNEKEIQKLTFDDFKIKR</sequence>
<evidence type="ECO:0000256" key="8">
    <source>
        <dbReference type="SAM" id="SignalP"/>
    </source>
</evidence>
<evidence type="ECO:0000256" key="7">
    <source>
        <dbReference type="RuleBase" id="RU004168"/>
    </source>
</evidence>
<dbReference type="PRINTS" id="PR00112">
    <property type="entry name" value="ACYLPHPHTASE"/>
</dbReference>
<dbReference type="FunFam" id="3.30.70.100:FF:000011">
    <property type="entry name" value="Acylphosphatase"/>
    <property type="match status" value="1"/>
</dbReference>
<dbReference type="OrthoDB" id="7961613at2759"/>
<dbReference type="InterPro" id="IPR001792">
    <property type="entry name" value="Acylphosphatase-like_dom"/>
</dbReference>
<dbReference type="OMA" id="PLNEMKH"/>
<evidence type="ECO:0000256" key="6">
    <source>
        <dbReference type="RuleBase" id="RU000553"/>
    </source>
</evidence>
<dbReference type="InterPro" id="IPR036046">
    <property type="entry name" value="Acylphosphatase-like_dom_sf"/>
</dbReference>
<feature type="active site" evidence="5">
    <location>
        <position position="43"/>
    </location>
</feature>
<dbReference type="GO" id="GO:0003998">
    <property type="term" value="F:acylphosphatase activity"/>
    <property type="evidence" value="ECO:0000318"/>
    <property type="project" value="GO_Central"/>
</dbReference>
<organism evidence="10 11">
    <name type="scientific">Tribolium castaneum</name>
    <name type="common">Red flour beetle</name>
    <dbReference type="NCBI Taxonomy" id="7070"/>
    <lineage>
        <taxon>Eukaryota</taxon>
        <taxon>Metazoa</taxon>
        <taxon>Ecdysozoa</taxon>
        <taxon>Arthropoda</taxon>
        <taxon>Hexapoda</taxon>
        <taxon>Insecta</taxon>
        <taxon>Pterygota</taxon>
        <taxon>Neoptera</taxon>
        <taxon>Endopterygota</taxon>
        <taxon>Coleoptera</taxon>
        <taxon>Polyphaga</taxon>
        <taxon>Cucujiformia</taxon>
        <taxon>Tenebrionidae</taxon>
        <taxon>Tenebrionidae incertae sedis</taxon>
        <taxon>Tribolium</taxon>
    </lineage>
</organism>
<evidence type="ECO:0000259" key="9">
    <source>
        <dbReference type="PROSITE" id="PS51160"/>
    </source>
</evidence>
<evidence type="ECO:0000256" key="4">
    <source>
        <dbReference type="ARBA" id="ARBA00047645"/>
    </source>
</evidence>
<dbReference type="PROSITE" id="PS00151">
    <property type="entry name" value="ACYLPHOSPHATASE_2"/>
    <property type="match status" value="1"/>
</dbReference>
<evidence type="ECO:0000256" key="3">
    <source>
        <dbReference type="ARBA" id="ARBA00022801"/>
    </source>
</evidence>
<dbReference type="PANTHER" id="PTHR10029:SF3">
    <property type="entry name" value="ACYLPHOSPHATASE-RELATED"/>
    <property type="match status" value="1"/>
</dbReference>
<evidence type="ECO:0000256" key="1">
    <source>
        <dbReference type="ARBA" id="ARBA00005614"/>
    </source>
</evidence>
<dbReference type="EC" id="3.6.1.7" evidence="2 5"/>
<gene>
    <name evidence="10" type="primary">AUGUSTUS-3.0.2_33872</name>
    <name evidence="10" type="ORF">TcasGA2_TC033872</name>
</gene>
<feature type="active site" evidence="5">
    <location>
        <position position="61"/>
    </location>
</feature>
<feature type="chain" id="PRO_5007299824" description="Acylphosphatase" evidence="8">
    <location>
        <begin position="23"/>
        <end position="118"/>
    </location>
</feature>
<accession>A0A139WF64</accession>
<dbReference type="InParanoid" id="A0A139WF64"/>
<comment type="similarity">
    <text evidence="1 7">Belongs to the acylphosphatase family.</text>
</comment>
<evidence type="ECO:0000256" key="2">
    <source>
        <dbReference type="ARBA" id="ARBA00012150"/>
    </source>
</evidence>
<keyword evidence="3 5" id="KW-0378">Hydrolase</keyword>
<reference evidence="10 11" key="2">
    <citation type="journal article" date="2010" name="Nucleic Acids Res.">
        <title>BeetleBase in 2010: revisions to provide comprehensive genomic information for Tribolium castaneum.</title>
        <authorList>
            <person name="Kim H.S."/>
            <person name="Murphy T."/>
            <person name="Xia J."/>
            <person name="Caragea D."/>
            <person name="Park Y."/>
            <person name="Beeman R.W."/>
            <person name="Lorenzen M.D."/>
            <person name="Butcher S."/>
            <person name="Manak J.R."/>
            <person name="Brown S.J."/>
        </authorList>
    </citation>
    <scope>GENOME REANNOTATION</scope>
    <source>
        <strain evidence="10 11">Georgia GA2</strain>
    </source>
</reference>
<dbReference type="Proteomes" id="UP000007266">
    <property type="component" value="Linkage group 7"/>
</dbReference>